<dbReference type="AlphaFoldDB" id="A0A2U8PXT2"/>
<evidence type="ECO:0000313" key="1">
    <source>
        <dbReference type="EMBL" id="AWM02574.1"/>
    </source>
</evidence>
<name>A0A2U8PXT2_9BRAD</name>
<dbReference type="EMBL" id="CP029426">
    <property type="protein sequence ID" value="AWM02574.1"/>
    <property type="molecule type" value="Genomic_DNA"/>
</dbReference>
<proteinExistence type="predicted"/>
<dbReference type="OrthoDB" id="8249989at2"/>
<accession>A0A2U8PXT2</accession>
<protein>
    <submittedName>
        <fullName evidence="1">Uncharacterized protein</fullName>
    </submittedName>
</protein>
<dbReference type="Proteomes" id="UP000215884">
    <property type="component" value="Chromosome"/>
</dbReference>
<sequence length="62" mass="6612">MIFPWIVAESRQVLTLLATIGADFPIMKFLAIISILALLTMSGAAISDQLLTADQPSAHGVE</sequence>
<organism evidence="1 2">
    <name type="scientific">Bradyrhizobium amphicarpaeae</name>
    <dbReference type="NCBI Taxonomy" id="1404768"/>
    <lineage>
        <taxon>Bacteria</taxon>
        <taxon>Pseudomonadati</taxon>
        <taxon>Pseudomonadota</taxon>
        <taxon>Alphaproteobacteria</taxon>
        <taxon>Hyphomicrobiales</taxon>
        <taxon>Nitrobacteraceae</taxon>
        <taxon>Bradyrhizobium</taxon>
    </lineage>
</organism>
<keyword evidence="2" id="KW-1185">Reference proteome</keyword>
<reference evidence="1 2" key="1">
    <citation type="journal article" date="2017" name="Syst. Appl. Microbiol.">
        <title>Soybeans inoculated with root zone soils of Canadian native legumes harbour diverse and novel Bradyrhizobium spp. that possess agricultural potential.</title>
        <authorList>
            <person name="Bromfield E.S.P."/>
            <person name="Cloutier S."/>
            <person name="Tambong J.T."/>
            <person name="Tran Thi T.V."/>
        </authorList>
    </citation>
    <scope>NUCLEOTIDE SEQUENCE [LARGE SCALE GENOMIC DNA]</scope>
    <source>
        <strain evidence="1 2">39S1MB</strain>
    </source>
</reference>
<reference evidence="1 2" key="2">
    <citation type="journal article" date="2019" name="Int. J. Syst. Evol. Microbiol.">
        <title>Description and complete genome sequence of Bradyrhizobium amphicarpaeae sp. nov., harbouring photosystem and nitrogen-fixation genes.</title>
        <authorList>
            <person name="Bromfield E.S.P."/>
            <person name="Cloutier S."/>
            <person name="Nguyen H.D.T."/>
        </authorList>
    </citation>
    <scope>NUCLEOTIDE SEQUENCE [LARGE SCALE GENOMIC DNA]</scope>
    <source>
        <strain evidence="1 2">39S1MB</strain>
    </source>
</reference>
<evidence type="ECO:0000313" key="2">
    <source>
        <dbReference type="Proteomes" id="UP000215884"/>
    </source>
</evidence>
<gene>
    <name evidence="1" type="ORF">CIT40_22755</name>
</gene>
<dbReference type="KEGG" id="brq:CIT40_22755"/>